<sequence>MKKITLLLIFLTVSIGFAQPTTNATDPQARDAGDVISIFSGAYTDVAGSNFNPNWGQSGFGTANTAFDPGTGNNVLAYPNFNYQGIQFGSTQNITGMEFLHVDIYIDGTFNPNVFVISSGAEIAHAITNTGANTWISVDIPVSGITGDTSNAIQFKFDGGNGSTDAIYVDNLYFWKAATDPATDATLSDLQVDNVTITGFGSATTSYDYSVPPGTSVVPQITLATTTNAGASRVITQASGIPGTATVAVTASNGIDTETYTVSIFASGPPTAAPLPPNRAPVDVKSIFSDAYTGITIDTYDTPWCPGTTTEESISGNAMKKVSGLGCEGVEFINGRFDASEFTHFHMDIFTETATMDKSFNIKFSNWDNGTSESNAIEYSVTNANFLTNPNPGTWISLDIPLSDFTAGSRNDITQFIITSDLGTVYYDNLYLYKGTPLSTDDFELSQFKAYPNPTHDSWTVTSKNQKITAVQVFDVLGKQVIALSPNSSEANIYGSGLKTGLYFALIRAENSLQSIKLVKK</sequence>
<gene>
    <name evidence="4" type="ORF">RNZ46_12445</name>
</gene>
<evidence type="ECO:0000256" key="2">
    <source>
        <dbReference type="SAM" id="SignalP"/>
    </source>
</evidence>
<dbReference type="NCBIfam" id="TIGR04183">
    <property type="entry name" value="Por_Secre_tail"/>
    <property type="match status" value="1"/>
</dbReference>
<organism evidence="4 5">
    <name type="scientific">Hwangdonia lutea</name>
    <dbReference type="NCBI Taxonomy" id="3075823"/>
    <lineage>
        <taxon>Bacteria</taxon>
        <taxon>Pseudomonadati</taxon>
        <taxon>Bacteroidota</taxon>
        <taxon>Flavobacteriia</taxon>
        <taxon>Flavobacteriales</taxon>
        <taxon>Flavobacteriaceae</taxon>
        <taxon>Hwangdonia</taxon>
    </lineage>
</organism>
<protein>
    <submittedName>
        <fullName evidence="4">T9SS type A sorting domain-containing protein</fullName>
    </submittedName>
</protein>
<dbReference type="Proteomes" id="UP001302486">
    <property type="component" value="Chromosome"/>
</dbReference>
<name>A0AA97HQV9_9FLAO</name>
<dbReference type="AlphaFoldDB" id="A0AA97HQV9"/>
<evidence type="ECO:0000259" key="3">
    <source>
        <dbReference type="Pfam" id="PF18962"/>
    </source>
</evidence>
<feature type="domain" description="Secretion system C-terminal sorting" evidence="3">
    <location>
        <begin position="451"/>
        <end position="517"/>
    </location>
</feature>
<evidence type="ECO:0000313" key="5">
    <source>
        <dbReference type="Proteomes" id="UP001302486"/>
    </source>
</evidence>
<evidence type="ECO:0000313" key="4">
    <source>
        <dbReference type="EMBL" id="WOD42798.1"/>
    </source>
</evidence>
<dbReference type="RefSeq" id="WP_316982489.1">
    <property type="nucleotide sequence ID" value="NZ_CP136521.1"/>
</dbReference>
<dbReference type="KEGG" id="hws:RNZ46_12445"/>
<keyword evidence="1 2" id="KW-0732">Signal</keyword>
<accession>A0AA97HQV9</accession>
<dbReference type="Gene3D" id="2.60.120.430">
    <property type="entry name" value="Galactose-binding lectin"/>
    <property type="match status" value="2"/>
</dbReference>
<keyword evidence="5" id="KW-1185">Reference proteome</keyword>
<reference evidence="5" key="1">
    <citation type="submission" date="2024-06" db="EMBL/GenBank/DDBJ databases">
        <title>Hwangdonia haimaensis gen. nov., sp. nov., a member of the family Flavobacteriaceae isolated from the haima cold seep.</title>
        <authorList>
            <person name="Li J."/>
        </authorList>
    </citation>
    <scope>NUCLEOTIDE SEQUENCE [LARGE SCALE GENOMIC DNA]</scope>
    <source>
        <strain evidence="5">SCSIO 19198</strain>
    </source>
</reference>
<dbReference type="EMBL" id="CP136521">
    <property type="protein sequence ID" value="WOD42798.1"/>
    <property type="molecule type" value="Genomic_DNA"/>
</dbReference>
<feature type="signal peptide" evidence="2">
    <location>
        <begin position="1"/>
        <end position="18"/>
    </location>
</feature>
<proteinExistence type="predicted"/>
<dbReference type="Pfam" id="PF18962">
    <property type="entry name" value="Por_Secre_tail"/>
    <property type="match status" value="1"/>
</dbReference>
<dbReference type="InterPro" id="IPR026444">
    <property type="entry name" value="Secre_tail"/>
</dbReference>
<evidence type="ECO:0000256" key="1">
    <source>
        <dbReference type="ARBA" id="ARBA00022729"/>
    </source>
</evidence>
<feature type="chain" id="PRO_5041732808" evidence="2">
    <location>
        <begin position="19"/>
        <end position="521"/>
    </location>
</feature>